<feature type="transmembrane region" description="Helical" evidence="1">
    <location>
        <begin position="54"/>
        <end position="74"/>
    </location>
</feature>
<dbReference type="OrthoDB" id="198399at2"/>
<sequence>MFPFNDILPMILVNIEIMLREPVFWVVVVLVVLQYRRMHSMRESFYGVPIKSNWNEAATAIVFGLVGGLLGSVLMVVIGVTLTSGLIFIWPLAIILMLINARFICFAYAGGILALSRILFGFPQINVSQVLALVAVLHMVESILILFSGHLGAIPSYFRDRDGRVVGGFTLQKFWPIPIAALAFITGMDVPPGSVDMPEWWPLIKPGVANPENVIYTLMPVVAALGYGDMAIARNPAQKSRISACYLALYSLVLLLLAVVADHSVLLAVVAAVFSPMGHELVIYIGRKTEMQGQPIYVPSADGLALLDVIPDSPAWRAGIRSGDVIVAVNGFPVTRRSDFAAISYAVNPPLQVEFFSRRKRRLMHGKLSFNKGEKHLGILSVPEGAEAVGVVDVSTAGPLGRWFLNFWQRHKRKGDTPPL</sequence>
<feature type="transmembrane region" description="Helical" evidence="1">
    <location>
        <begin position="214"/>
        <end position="232"/>
    </location>
</feature>
<dbReference type="Pfam" id="PF17820">
    <property type="entry name" value="PDZ_6"/>
    <property type="match status" value="1"/>
</dbReference>
<reference evidence="4" key="1">
    <citation type="submission" date="2016-10" db="EMBL/GenBank/DDBJ databases">
        <authorList>
            <person name="Varghese N."/>
            <person name="Submissions S."/>
        </authorList>
    </citation>
    <scope>NUCLEOTIDE SEQUENCE [LARGE SCALE GENOMIC DNA]</scope>
    <source>
        <strain evidence="4">DSM 17038</strain>
    </source>
</reference>
<feature type="transmembrane region" description="Helical" evidence="1">
    <location>
        <begin position="244"/>
        <end position="261"/>
    </location>
</feature>
<feature type="transmembrane region" description="Helical" evidence="1">
    <location>
        <begin position="106"/>
        <end position="125"/>
    </location>
</feature>
<organism evidence="3 4">
    <name type="scientific">Desulfotruncus arcticus DSM 17038</name>
    <dbReference type="NCBI Taxonomy" id="1121424"/>
    <lineage>
        <taxon>Bacteria</taxon>
        <taxon>Bacillati</taxon>
        <taxon>Bacillota</taxon>
        <taxon>Clostridia</taxon>
        <taxon>Eubacteriales</taxon>
        <taxon>Desulfallaceae</taxon>
        <taxon>Desulfotruncus</taxon>
    </lineage>
</organism>
<dbReference type="SMART" id="SM00228">
    <property type="entry name" value="PDZ"/>
    <property type="match status" value="1"/>
</dbReference>
<evidence type="ECO:0000259" key="2">
    <source>
        <dbReference type="PROSITE" id="PS50106"/>
    </source>
</evidence>
<feature type="transmembrane region" description="Helical" evidence="1">
    <location>
        <begin position="267"/>
        <end position="286"/>
    </location>
</feature>
<dbReference type="InterPro" id="IPR041489">
    <property type="entry name" value="PDZ_6"/>
</dbReference>
<keyword evidence="1" id="KW-0812">Transmembrane</keyword>
<feature type="domain" description="PDZ" evidence="2">
    <location>
        <begin position="303"/>
        <end position="334"/>
    </location>
</feature>
<keyword evidence="1" id="KW-1133">Transmembrane helix</keyword>
<dbReference type="InterPro" id="IPR001478">
    <property type="entry name" value="PDZ"/>
</dbReference>
<feature type="transmembrane region" description="Helical" evidence="1">
    <location>
        <begin position="80"/>
        <end position="99"/>
    </location>
</feature>
<dbReference type="SUPFAM" id="SSF50156">
    <property type="entry name" value="PDZ domain-like"/>
    <property type="match status" value="1"/>
</dbReference>
<keyword evidence="1" id="KW-0472">Membrane</keyword>
<dbReference type="STRING" id="341036.SAMN05660649_02143"/>
<keyword evidence="4" id="KW-1185">Reference proteome</keyword>
<dbReference type="PROSITE" id="PS50106">
    <property type="entry name" value="PDZ"/>
    <property type="match status" value="1"/>
</dbReference>
<proteinExistence type="predicted"/>
<dbReference type="AlphaFoldDB" id="A0A1I2THX6"/>
<name>A0A1I2THX6_9FIRM</name>
<evidence type="ECO:0000313" key="3">
    <source>
        <dbReference type="EMBL" id="SFG62086.1"/>
    </source>
</evidence>
<protein>
    <submittedName>
        <fullName evidence="3">PDZ domain-containing protein</fullName>
    </submittedName>
</protein>
<dbReference type="Proteomes" id="UP000199337">
    <property type="component" value="Unassembled WGS sequence"/>
</dbReference>
<dbReference type="Gene3D" id="2.30.42.10">
    <property type="match status" value="1"/>
</dbReference>
<evidence type="ECO:0000256" key="1">
    <source>
        <dbReference type="SAM" id="Phobius"/>
    </source>
</evidence>
<gene>
    <name evidence="3" type="ORF">SAMN05660649_02143</name>
</gene>
<dbReference type="EMBL" id="FOOX01000007">
    <property type="protein sequence ID" value="SFG62086.1"/>
    <property type="molecule type" value="Genomic_DNA"/>
</dbReference>
<feature type="transmembrane region" description="Helical" evidence="1">
    <location>
        <begin position="174"/>
        <end position="194"/>
    </location>
</feature>
<accession>A0A1I2THX6</accession>
<feature type="transmembrane region" description="Helical" evidence="1">
    <location>
        <begin position="12"/>
        <end position="33"/>
    </location>
</feature>
<feature type="transmembrane region" description="Helical" evidence="1">
    <location>
        <begin position="131"/>
        <end position="153"/>
    </location>
</feature>
<evidence type="ECO:0000313" key="4">
    <source>
        <dbReference type="Proteomes" id="UP000199337"/>
    </source>
</evidence>
<dbReference type="InterPro" id="IPR036034">
    <property type="entry name" value="PDZ_sf"/>
</dbReference>